<sequence>MAVFARPLDSVRERSIVGVGEPSVGRLEGLGCRFTPVDPLDPVDPAAALLAVSNPAIPVMLELKIARYVDKKAATAQWKRNSDAERVGAASHDLPVGAAPAVLVERAAESLLIASYRAYTVTVVLPATTPLPQGRSAPDVLVDLVQRVVPRVVPT</sequence>
<proteinExistence type="predicted"/>
<name>A0ABP3ZKW4_9PSEU</name>
<dbReference type="Proteomes" id="UP001499967">
    <property type="component" value="Unassembled WGS sequence"/>
</dbReference>
<evidence type="ECO:0008006" key="3">
    <source>
        <dbReference type="Google" id="ProtNLM"/>
    </source>
</evidence>
<gene>
    <name evidence="1" type="ORF">GCM10009559_08090</name>
</gene>
<reference evidence="2" key="1">
    <citation type="journal article" date="2019" name="Int. J. Syst. Evol. Microbiol.">
        <title>The Global Catalogue of Microorganisms (GCM) 10K type strain sequencing project: providing services to taxonomists for standard genome sequencing and annotation.</title>
        <authorList>
            <consortium name="The Broad Institute Genomics Platform"/>
            <consortium name="The Broad Institute Genome Sequencing Center for Infectious Disease"/>
            <person name="Wu L."/>
            <person name="Ma J."/>
        </authorList>
    </citation>
    <scope>NUCLEOTIDE SEQUENCE [LARGE SCALE GENOMIC DNA]</scope>
    <source>
        <strain evidence="2">JCM 11117</strain>
    </source>
</reference>
<dbReference type="EMBL" id="BAAAHP010000018">
    <property type="protein sequence ID" value="GAA0923748.1"/>
    <property type="molecule type" value="Genomic_DNA"/>
</dbReference>
<evidence type="ECO:0000313" key="2">
    <source>
        <dbReference type="Proteomes" id="UP001499967"/>
    </source>
</evidence>
<organism evidence="1 2">
    <name type="scientific">Pseudonocardia zijingensis</name>
    <dbReference type="NCBI Taxonomy" id="153376"/>
    <lineage>
        <taxon>Bacteria</taxon>
        <taxon>Bacillati</taxon>
        <taxon>Actinomycetota</taxon>
        <taxon>Actinomycetes</taxon>
        <taxon>Pseudonocardiales</taxon>
        <taxon>Pseudonocardiaceae</taxon>
        <taxon>Pseudonocardia</taxon>
    </lineage>
</organism>
<protein>
    <recommendedName>
        <fullName evidence="3">RES domain-containing protein</fullName>
    </recommendedName>
</protein>
<comment type="caution">
    <text evidence="1">The sequence shown here is derived from an EMBL/GenBank/DDBJ whole genome shotgun (WGS) entry which is preliminary data.</text>
</comment>
<accession>A0ABP3ZKW4</accession>
<evidence type="ECO:0000313" key="1">
    <source>
        <dbReference type="EMBL" id="GAA0923748.1"/>
    </source>
</evidence>
<keyword evidence="2" id="KW-1185">Reference proteome</keyword>
<dbReference type="RefSeq" id="WP_343939004.1">
    <property type="nucleotide sequence ID" value="NZ_BAAAHP010000018.1"/>
</dbReference>